<feature type="transmembrane region" description="Helical" evidence="1">
    <location>
        <begin position="31"/>
        <end position="51"/>
    </location>
</feature>
<dbReference type="InterPro" id="IPR000326">
    <property type="entry name" value="PAP2/HPO"/>
</dbReference>
<feature type="transmembrane region" description="Helical" evidence="1">
    <location>
        <begin position="155"/>
        <end position="177"/>
    </location>
</feature>
<dbReference type="AlphaFoldDB" id="A0AAE9CUV0"/>
<keyword evidence="1" id="KW-0812">Transmembrane</keyword>
<dbReference type="PANTHER" id="PTHR14969">
    <property type="entry name" value="SPHINGOSINE-1-PHOSPHATE PHOSPHOHYDROLASE"/>
    <property type="match status" value="1"/>
</dbReference>
<dbReference type="PANTHER" id="PTHR14969:SF13">
    <property type="entry name" value="AT30094P"/>
    <property type="match status" value="1"/>
</dbReference>
<evidence type="ECO:0000256" key="1">
    <source>
        <dbReference type="SAM" id="Phobius"/>
    </source>
</evidence>
<dbReference type="Proteomes" id="UP000827892">
    <property type="component" value="Chromosome X"/>
</dbReference>
<dbReference type="SMART" id="SM00014">
    <property type="entry name" value="acidPPc"/>
    <property type="match status" value="1"/>
</dbReference>
<evidence type="ECO:0000313" key="3">
    <source>
        <dbReference type="EMBL" id="ULT82679.1"/>
    </source>
</evidence>
<accession>A0AAE9CUV0</accession>
<dbReference type="Pfam" id="PF01569">
    <property type="entry name" value="PAP2"/>
    <property type="match status" value="1"/>
</dbReference>
<feature type="transmembrane region" description="Helical" evidence="1">
    <location>
        <begin position="63"/>
        <end position="86"/>
    </location>
</feature>
<evidence type="ECO:0000313" key="4">
    <source>
        <dbReference type="Proteomes" id="UP000827892"/>
    </source>
</evidence>
<dbReference type="CDD" id="cd03391">
    <property type="entry name" value="PAP2_containing_2_like"/>
    <property type="match status" value="1"/>
</dbReference>
<sequence>MERLIYWGTEADEKFSRLLYDKNKYQTACQWIEWLIHGFPWFIFSTLALIISYGKNFDAMTQYGFVILNIGLYMDLILVAIIKFYIHRDRPLKTYLKYMEHTVDIYSFPSGHCSRAAMIVVMFYNYHPLLAIPFIPLPFIVGLSRVALGRHYITDVLAGVLFGFLEGRLMLTIPYGVNNVIRELLK</sequence>
<protein>
    <recommendedName>
        <fullName evidence="2">Phosphatidic acid phosphatase type 2/haloperoxidase domain-containing protein</fullName>
    </recommendedName>
</protein>
<dbReference type="EMBL" id="CP090896">
    <property type="protein sequence ID" value="ULT82679.1"/>
    <property type="molecule type" value="Genomic_DNA"/>
</dbReference>
<dbReference type="SUPFAM" id="SSF48317">
    <property type="entry name" value="Acid phosphatase/Vanadium-dependent haloperoxidase"/>
    <property type="match status" value="1"/>
</dbReference>
<name>A0AAE9CUV0_CAEBR</name>
<keyword evidence="1" id="KW-0472">Membrane</keyword>
<keyword evidence="1" id="KW-1133">Transmembrane helix</keyword>
<gene>
    <name evidence="3" type="ORF">L3Y34_012135</name>
</gene>
<organism evidence="3 4">
    <name type="scientific">Caenorhabditis briggsae</name>
    <dbReference type="NCBI Taxonomy" id="6238"/>
    <lineage>
        <taxon>Eukaryota</taxon>
        <taxon>Metazoa</taxon>
        <taxon>Ecdysozoa</taxon>
        <taxon>Nematoda</taxon>
        <taxon>Chromadorea</taxon>
        <taxon>Rhabditida</taxon>
        <taxon>Rhabditina</taxon>
        <taxon>Rhabditomorpha</taxon>
        <taxon>Rhabditoidea</taxon>
        <taxon>Rhabditidae</taxon>
        <taxon>Peloderinae</taxon>
        <taxon>Caenorhabditis</taxon>
    </lineage>
</organism>
<reference evidence="3 4" key="1">
    <citation type="submission" date="2022-05" db="EMBL/GenBank/DDBJ databases">
        <title>Chromosome-level reference genomes for two strains of Caenorhabditis briggsae: an improved platform for comparative genomics.</title>
        <authorList>
            <person name="Stevens L."/>
            <person name="Andersen E.C."/>
        </authorList>
    </citation>
    <scope>NUCLEOTIDE SEQUENCE [LARGE SCALE GENOMIC DNA]</scope>
    <source>
        <strain evidence="3">QX1410_ONT</strain>
        <tissue evidence="3">Whole-organism</tissue>
    </source>
</reference>
<evidence type="ECO:0000259" key="2">
    <source>
        <dbReference type="SMART" id="SM00014"/>
    </source>
</evidence>
<feature type="transmembrane region" description="Helical" evidence="1">
    <location>
        <begin position="130"/>
        <end position="148"/>
    </location>
</feature>
<dbReference type="InterPro" id="IPR036938">
    <property type="entry name" value="PAP2/HPO_sf"/>
</dbReference>
<feature type="domain" description="Phosphatidic acid phosphatase type 2/haloperoxidase" evidence="2">
    <location>
        <begin position="63"/>
        <end position="171"/>
    </location>
</feature>
<dbReference type="Gene3D" id="1.20.144.10">
    <property type="entry name" value="Phosphatidic acid phosphatase type 2/haloperoxidase"/>
    <property type="match status" value="1"/>
</dbReference>
<dbReference type="OMA" id="RHYITDV"/>
<proteinExistence type="predicted"/>